<reference evidence="2 3" key="1">
    <citation type="submission" date="2019-09" db="EMBL/GenBank/DDBJ databases">
        <title>Phylogeny of genus Pseudoclavibacter and closely related genus.</title>
        <authorList>
            <person name="Li Y."/>
        </authorList>
    </citation>
    <scope>NUCLEOTIDE SEQUENCE [LARGE SCALE GENOMIC DNA]</scope>
    <source>
        <strain evidence="2 3">THG-MD12</strain>
    </source>
</reference>
<dbReference type="CDD" id="cd02947">
    <property type="entry name" value="TRX_family"/>
    <property type="match status" value="1"/>
</dbReference>
<dbReference type="OrthoDB" id="1495530at2"/>
<dbReference type="Gene3D" id="3.40.30.10">
    <property type="entry name" value="Glutaredoxin"/>
    <property type="match status" value="1"/>
</dbReference>
<evidence type="ECO:0000256" key="1">
    <source>
        <dbReference type="SAM" id="Phobius"/>
    </source>
</evidence>
<gene>
    <name evidence="2" type="ORF">F8O03_07280</name>
</gene>
<protein>
    <submittedName>
        <fullName evidence="2">Thioredoxin family protein</fullName>
    </submittedName>
</protein>
<name>A0A7J5B2F1_9MICO</name>
<dbReference type="RefSeq" id="WP_104252705.1">
    <property type="nucleotide sequence ID" value="NZ_CANKVH010000001.1"/>
</dbReference>
<organism evidence="2 3">
    <name type="scientific">Pseudoclavibacter terrae</name>
    <dbReference type="NCBI Taxonomy" id="1530195"/>
    <lineage>
        <taxon>Bacteria</taxon>
        <taxon>Bacillati</taxon>
        <taxon>Actinomycetota</taxon>
        <taxon>Actinomycetes</taxon>
        <taxon>Micrococcales</taxon>
        <taxon>Microbacteriaceae</taxon>
        <taxon>Pseudoclavibacter</taxon>
    </lineage>
</organism>
<comment type="caution">
    <text evidence="2">The sequence shown here is derived from an EMBL/GenBank/DDBJ whole genome shotgun (WGS) entry which is preliminary data.</text>
</comment>
<keyword evidence="1" id="KW-0472">Membrane</keyword>
<evidence type="ECO:0000313" key="2">
    <source>
        <dbReference type="EMBL" id="KAB1638197.1"/>
    </source>
</evidence>
<dbReference type="Proteomes" id="UP000490386">
    <property type="component" value="Unassembled WGS sequence"/>
</dbReference>
<keyword evidence="3" id="KW-1185">Reference proteome</keyword>
<accession>A0A7J5B2F1</accession>
<dbReference type="InterPro" id="IPR036249">
    <property type="entry name" value="Thioredoxin-like_sf"/>
</dbReference>
<dbReference type="SUPFAM" id="SSF52833">
    <property type="entry name" value="Thioredoxin-like"/>
    <property type="match status" value="1"/>
</dbReference>
<keyword evidence="1" id="KW-1133">Transmembrane helix</keyword>
<keyword evidence="1" id="KW-0812">Transmembrane</keyword>
<feature type="transmembrane region" description="Helical" evidence="1">
    <location>
        <begin position="6"/>
        <end position="24"/>
    </location>
</feature>
<proteinExistence type="predicted"/>
<sequence length="146" mass="15717">MDASVVLLVIMALVLIVAVVGWVARRGVSRFDGEGEPELEQSEIDLELLPEGVLPGRRATIVLFTAPDSPECAVTRWMLQDVAATSAGVVLAEVDTSIRPELVLPYDIVVTPTVLLLDADGNRVGRFDGAPLRESVEAQLIELSVR</sequence>
<dbReference type="EMBL" id="WBJX01000002">
    <property type="protein sequence ID" value="KAB1638197.1"/>
    <property type="molecule type" value="Genomic_DNA"/>
</dbReference>
<evidence type="ECO:0000313" key="3">
    <source>
        <dbReference type="Proteomes" id="UP000490386"/>
    </source>
</evidence>
<dbReference type="AlphaFoldDB" id="A0A7J5B2F1"/>